<dbReference type="EMBL" id="JACHWS010000005">
    <property type="protein sequence ID" value="MBB3039988.1"/>
    <property type="molecule type" value="Genomic_DNA"/>
</dbReference>
<dbReference type="Proteomes" id="UP000567922">
    <property type="component" value="Unassembled WGS sequence"/>
</dbReference>
<dbReference type="Gene3D" id="1.10.260.40">
    <property type="entry name" value="lambda repressor-like DNA-binding domains"/>
    <property type="match status" value="1"/>
</dbReference>
<protein>
    <submittedName>
        <fullName evidence="3">Transcriptional regulator with XRE-family HTH domain</fullName>
    </submittedName>
</protein>
<dbReference type="GO" id="GO:0003677">
    <property type="term" value="F:DNA binding"/>
    <property type="evidence" value="ECO:0007669"/>
    <property type="project" value="InterPro"/>
</dbReference>
<evidence type="ECO:0000259" key="2">
    <source>
        <dbReference type="PROSITE" id="PS50943"/>
    </source>
</evidence>
<feature type="domain" description="HTH cro/C1-type" evidence="2">
    <location>
        <begin position="33"/>
        <end position="77"/>
    </location>
</feature>
<keyword evidence="4" id="KW-1185">Reference proteome</keyword>
<dbReference type="InterPro" id="IPR001387">
    <property type="entry name" value="Cro/C1-type_HTH"/>
</dbReference>
<dbReference type="RefSeq" id="WP_064438718.1">
    <property type="nucleotide sequence ID" value="NZ_BDDI01000002.1"/>
</dbReference>
<sequence length="110" mass="12184">MDSVLMFPNPAAQNRTADIATRLRGKLGELRVSQSQLARLIHMNKASVSRRLAGDHPWRIDELEMICNALRIDLDEVLTGKRMNPRPDHDPDGGKNDGWPTQGPGGDKSS</sequence>
<organism evidence="3 4">
    <name type="scientific">Hoyosella altamirensis</name>
    <dbReference type="NCBI Taxonomy" id="616997"/>
    <lineage>
        <taxon>Bacteria</taxon>
        <taxon>Bacillati</taxon>
        <taxon>Actinomycetota</taxon>
        <taxon>Actinomycetes</taxon>
        <taxon>Mycobacteriales</taxon>
        <taxon>Hoyosellaceae</taxon>
        <taxon>Hoyosella</taxon>
    </lineage>
</organism>
<dbReference type="SUPFAM" id="SSF47413">
    <property type="entry name" value="lambda repressor-like DNA-binding domains"/>
    <property type="match status" value="1"/>
</dbReference>
<evidence type="ECO:0000313" key="4">
    <source>
        <dbReference type="Proteomes" id="UP000567922"/>
    </source>
</evidence>
<dbReference type="SMART" id="SM00530">
    <property type="entry name" value="HTH_XRE"/>
    <property type="match status" value="1"/>
</dbReference>
<feature type="region of interest" description="Disordered" evidence="1">
    <location>
        <begin position="77"/>
        <end position="110"/>
    </location>
</feature>
<evidence type="ECO:0000256" key="1">
    <source>
        <dbReference type="SAM" id="MobiDB-lite"/>
    </source>
</evidence>
<name>A0A839RUT6_9ACTN</name>
<dbReference type="OrthoDB" id="4774706at2"/>
<dbReference type="AlphaFoldDB" id="A0A839RUT6"/>
<evidence type="ECO:0000313" key="3">
    <source>
        <dbReference type="EMBL" id="MBB3039988.1"/>
    </source>
</evidence>
<comment type="caution">
    <text evidence="3">The sequence shown here is derived from an EMBL/GenBank/DDBJ whole genome shotgun (WGS) entry which is preliminary data.</text>
</comment>
<proteinExistence type="predicted"/>
<accession>A0A839RUT6</accession>
<reference evidence="3 4" key="1">
    <citation type="submission" date="2020-08" db="EMBL/GenBank/DDBJ databases">
        <title>Sequencing the genomes of 1000 actinobacteria strains.</title>
        <authorList>
            <person name="Klenk H.-P."/>
        </authorList>
    </citation>
    <scope>NUCLEOTIDE SEQUENCE [LARGE SCALE GENOMIC DNA]</scope>
    <source>
        <strain evidence="3 4">DSM 45258</strain>
    </source>
</reference>
<dbReference type="InterPro" id="IPR010982">
    <property type="entry name" value="Lambda_DNA-bd_dom_sf"/>
</dbReference>
<dbReference type="Pfam" id="PF13443">
    <property type="entry name" value="HTH_26"/>
    <property type="match status" value="1"/>
</dbReference>
<dbReference type="PROSITE" id="PS50943">
    <property type="entry name" value="HTH_CROC1"/>
    <property type="match status" value="1"/>
</dbReference>
<gene>
    <name evidence="3" type="ORF">FHU29_004478</name>
</gene>
<dbReference type="CDD" id="cd00093">
    <property type="entry name" value="HTH_XRE"/>
    <property type="match status" value="1"/>
</dbReference>
<feature type="compositionally biased region" description="Basic and acidic residues" evidence="1">
    <location>
        <begin position="85"/>
        <end position="95"/>
    </location>
</feature>